<evidence type="ECO:0000256" key="3">
    <source>
        <dbReference type="ARBA" id="ARBA00014754"/>
    </source>
</evidence>
<keyword evidence="5 7" id="KW-0574">Periplasm</keyword>
<evidence type="ECO:0000313" key="9">
    <source>
        <dbReference type="EMBL" id="AIF49221.1"/>
    </source>
</evidence>
<feature type="domain" description="SAF" evidence="8">
    <location>
        <begin position="105"/>
        <end position="167"/>
    </location>
</feature>
<evidence type="ECO:0000313" key="10">
    <source>
        <dbReference type="Proteomes" id="UP000027987"/>
    </source>
</evidence>
<keyword evidence="4 7" id="KW-0732">Signal</keyword>
<dbReference type="PANTHER" id="PTHR36307">
    <property type="entry name" value="FLAGELLA BASAL BODY P-RING FORMATION PROTEIN FLGA"/>
    <property type="match status" value="1"/>
</dbReference>
<dbReference type="CDD" id="cd11614">
    <property type="entry name" value="SAF_CpaB_FlgA_like"/>
    <property type="match status" value="1"/>
</dbReference>
<dbReference type="InterPro" id="IPR041231">
    <property type="entry name" value="FlgA_N"/>
</dbReference>
<dbReference type="PATRIC" id="fig|1217721.7.peg.3933"/>
<dbReference type="SMART" id="SM00858">
    <property type="entry name" value="SAF"/>
    <property type="match status" value="1"/>
</dbReference>
<dbReference type="Proteomes" id="UP000027987">
    <property type="component" value="Chromosome"/>
</dbReference>
<evidence type="ECO:0000256" key="1">
    <source>
        <dbReference type="ARBA" id="ARBA00004418"/>
    </source>
</evidence>
<dbReference type="Gene3D" id="2.30.30.760">
    <property type="match status" value="1"/>
</dbReference>
<accession>A0A075K4S2</accession>
<dbReference type="Pfam" id="PF17656">
    <property type="entry name" value="ChapFlgA_N"/>
    <property type="match status" value="1"/>
</dbReference>
<keyword evidence="9" id="KW-0282">Flagellum</keyword>
<gene>
    <name evidence="9" type="ORF">HY57_19195</name>
</gene>
<evidence type="ECO:0000256" key="7">
    <source>
        <dbReference type="RuleBase" id="RU362063"/>
    </source>
</evidence>
<feature type="signal peptide" evidence="7">
    <location>
        <begin position="1"/>
        <end position="20"/>
    </location>
</feature>
<keyword evidence="9" id="KW-0969">Cilium</keyword>
<comment type="function">
    <text evidence="6 7">Involved in the assembly process of the P-ring formation. It may associate with FlgF on the rod constituting a structure essential for the P-ring assembly or may act as a modulator protein for the P-ring assembly.</text>
</comment>
<feature type="chain" id="PRO_5005104700" description="Flagella basal body P-ring formation protein FlgA" evidence="7">
    <location>
        <begin position="21"/>
        <end position="230"/>
    </location>
</feature>
<comment type="subcellular location">
    <subcellularLocation>
        <location evidence="1 7">Periplasm</location>
    </subcellularLocation>
</comment>
<evidence type="ECO:0000256" key="2">
    <source>
        <dbReference type="ARBA" id="ARBA00010474"/>
    </source>
</evidence>
<dbReference type="InterPro" id="IPR017585">
    <property type="entry name" value="SAF_FlgA"/>
</dbReference>
<reference evidence="9 10" key="1">
    <citation type="submission" date="2014-07" db="EMBL/GenBank/DDBJ databases">
        <title>Complete Genome Sequence of Dyella japonica Strain A8 Isolated from Malaysian Tropical Soil.</title>
        <authorList>
            <person name="Hui R.K.H."/>
            <person name="Chen J.-W."/>
            <person name="Chan K.-G."/>
            <person name="Leung F.C.C."/>
        </authorList>
    </citation>
    <scope>NUCLEOTIDE SEQUENCE [LARGE SCALE GENOMIC DNA]</scope>
    <source>
        <strain evidence="9 10">A8</strain>
    </source>
</reference>
<dbReference type="OrthoDB" id="1669037at2"/>
<keyword evidence="7" id="KW-1005">Bacterial flagellum biogenesis</keyword>
<sequence>MIRRVLASLLLATLVLPAHAVEPAQAARAAAEQWLRGQYATPGNRVVAQAAELDTRTLQLAPCLAPLNAGLQTGARIMPRMTVLVRCPGPDGWTLHVPVQLQVFREVLVLVRPLQRGDGVRPDDVRREERDIAKLGYGYVSDMADLEGRTLSRALGMGSVVTPAALGGRSAVKAGDQVQLVSRLNGIEVRASGVALGSGDSGSRLRVRNGSSGKVIDAMVMAPGEVLALP</sequence>
<organism evidence="9 10">
    <name type="scientific">Dyella japonica A8</name>
    <dbReference type="NCBI Taxonomy" id="1217721"/>
    <lineage>
        <taxon>Bacteria</taxon>
        <taxon>Pseudomonadati</taxon>
        <taxon>Pseudomonadota</taxon>
        <taxon>Gammaproteobacteria</taxon>
        <taxon>Lysobacterales</taxon>
        <taxon>Rhodanobacteraceae</taxon>
        <taxon>Dyella</taxon>
    </lineage>
</organism>
<name>A0A075K4S2_9GAMM</name>
<dbReference type="AlphaFoldDB" id="A0A075K4S2"/>
<dbReference type="GO" id="GO:0044780">
    <property type="term" value="P:bacterial-type flagellum assembly"/>
    <property type="evidence" value="ECO:0007669"/>
    <property type="project" value="InterPro"/>
</dbReference>
<dbReference type="Gene3D" id="3.90.1210.10">
    <property type="entry name" value="Antifreeze-like/N-acetylneuraminic acid synthase C-terminal domain"/>
    <property type="match status" value="1"/>
</dbReference>
<dbReference type="HOGENOM" id="CLU_070510_4_0_6"/>
<dbReference type="RefSeq" id="WP_019463582.1">
    <property type="nucleotide sequence ID" value="NZ_ALOY01000055.1"/>
</dbReference>
<dbReference type="InterPro" id="IPR039246">
    <property type="entry name" value="Flagellar_FlgA"/>
</dbReference>
<keyword evidence="9" id="KW-0966">Cell projection</keyword>
<keyword evidence="10" id="KW-1185">Reference proteome</keyword>
<dbReference type="STRING" id="1217721.HY57_19195"/>
<evidence type="ECO:0000256" key="5">
    <source>
        <dbReference type="ARBA" id="ARBA00022764"/>
    </source>
</evidence>
<dbReference type="KEGG" id="dja:HY57_19195"/>
<dbReference type="InterPro" id="IPR013974">
    <property type="entry name" value="SAF"/>
</dbReference>
<evidence type="ECO:0000256" key="4">
    <source>
        <dbReference type="ARBA" id="ARBA00022729"/>
    </source>
</evidence>
<dbReference type="Pfam" id="PF13144">
    <property type="entry name" value="ChapFlgA"/>
    <property type="match status" value="1"/>
</dbReference>
<evidence type="ECO:0000259" key="8">
    <source>
        <dbReference type="SMART" id="SM00858"/>
    </source>
</evidence>
<dbReference type="EMBL" id="CP008884">
    <property type="protein sequence ID" value="AIF49221.1"/>
    <property type="molecule type" value="Genomic_DNA"/>
</dbReference>
<dbReference type="PANTHER" id="PTHR36307:SF1">
    <property type="entry name" value="FLAGELLA BASAL BODY P-RING FORMATION PROTEIN FLGA"/>
    <property type="match status" value="1"/>
</dbReference>
<protein>
    <recommendedName>
        <fullName evidence="3 7">Flagella basal body P-ring formation protein FlgA</fullName>
    </recommendedName>
</protein>
<comment type="similarity">
    <text evidence="2 7">Belongs to the FlgA family.</text>
</comment>
<proteinExistence type="inferred from homology"/>
<dbReference type="GO" id="GO:0042597">
    <property type="term" value="C:periplasmic space"/>
    <property type="evidence" value="ECO:0007669"/>
    <property type="project" value="UniProtKB-SubCell"/>
</dbReference>
<evidence type="ECO:0000256" key="6">
    <source>
        <dbReference type="ARBA" id="ARBA00025643"/>
    </source>
</evidence>
<dbReference type="NCBIfam" id="TIGR03170">
    <property type="entry name" value="flgA_cterm"/>
    <property type="match status" value="1"/>
</dbReference>